<reference evidence="2 3" key="1">
    <citation type="submission" date="2018-10" db="EMBL/GenBank/DDBJ databases">
        <title>Genomic Encyclopedia of Archaeal and Bacterial Type Strains, Phase II (KMG-II): from individual species to whole genera.</title>
        <authorList>
            <person name="Goeker M."/>
        </authorList>
    </citation>
    <scope>NUCLEOTIDE SEQUENCE [LARGE SCALE GENOMIC DNA]</scope>
    <source>
        <strain evidence="2 3">DSM 15094</strain>
    </source>
</reference>
<sequence>MQKEEYSNKTDQQLKSTSSLYYGLLIISVVLPIILTLSGYFLTGKTYFKTIIHFVVIMIFLLLSKKRFNNNNNNNDKTI</sequence>
<protein>
    <submittedName>
        <fullName evidence="2">Uncharacterized protein</fullName>
    </submittedName>
</protein>
<dbReference type="AlphaFoldDB" id="A0A495S840"/>
<evidence type="ECO:0000313" key="2">
    <source>
        <dbReference type="EMBL" id="RKS95484.1"/>
    </source>
</evidence>
<name>A0A495S840_9FLAO</name>
<keyword evidence="1" id="KW-0812">Transmembrane</keyword>
<keyword evidence="3" id="KW-1185">Reference proteome</keyword>
<feature type="transmembrane region" description="Helical" evidence="1">
    <location>
        <begin position="47"/>
        <end position="64"/>
    </location>
</feature>
<evidence type="ECO:0000313" key="3">
    <source>
        <dbReference type="Proteomes" id="UP000280091"/>
    </source>
</evidence>
<proteinExistence type="predicted"/>
<feature type="transmembrane region" description="Helical" evidence="1">
    <location>
        <begin position="20"/>
        <end position="41"/>
    </location>
</feature>
<organism evidence="2 3">
    <name type="scientific">Flavobacterium limicola</name>
    <dbReference type="NCBI Taxonomy" id="180441"/>
    <lineage>
        <taxon>Bacteria</taxon>
        <taxon>Pseudomonadati</taxon>
        <taxon>Bacteroidota</taxon>
        <taxon>Flavobacteriia</taxon>
        <taxon>Flavobacteriales</taxon>
        <taxon>Flavobacteriaceae</taxon>
        <taxon>Flavobacterium</taxon>
    </lineage>
</organism>
<gene>
    <name evidence="2" type="ORF">BC952_1171</name>
</gene>
<accession>A0A495S840</accession>
<keyword evidence="1" id="KW-1133">Transmembrane helix</keyword>
<comment type="caution">
    <text evidence="2">The sequence shown here is derived from an EMBL/GenBank/DDBJ whole genome shotgun (WGS) entry which is preliminary data.</text>
</comment>
<keyword evidence="1" id="KW-0472">Membrane</keyword>
<dbReference type="Proteomes" id="UP000280091">
    <property type="component" value="Unassembled WGS sequence"/>
</dbReference>
<dbReference type="EMBL" id="RBXA01000001">
    <property type="protein sequence ID" value="RKS95484.1"/>
    <property type="molecule type" value="Genomic_DNA"/>
</dbReference>
<evidence type="ECO:0000256" key="1">
    <source>
        <dbReference type="SAM" id="Phobius"/>
    </source>
</evidence>